<proteinExistence type="predicted"/>
<evidence type="ECO:0000313" key="1">
    <source>
        <dbReference type="EMBL" id="BBL62438.1"/>
    </source>
</evidence>
<protein>
    <submittedName>
        <fullName evidence="1">Uncharacterized protein</fullName>
    </submittedName>
</protein>
<name>A0ACA8R6D3_METAZ</name>
<accession>A0ACA8R6D3</accession>
<reference evidence="1" key="1">
    <citation type="submission" date="2019-06" db="EMBL/GenBank/DDBJ databases">
        <title>Complete genome sequence of Methanobrevibacter arboriphilus strain SA.</title>
        <authorList>
            <person name="Asakawa S."/>
        </authorList>
    </citation>
    <scope>NUCLEOTIDE SEQUENCE</scope>
    <source>
        <strain evidence="1">SA</strain>
    </source>
</reference>
<sequence>MNITEQSFTQADGVERKLTDIVQEIMDRVSNSYLSGLSTVNDWSENGENFKQAVNQGLIQYDLEVLIDLVKQANFIKSAEGDALDDIGERKGVYREEGSFATGTVNLTLTPIPTSNITIYNGTEVSTEDSIIFILKEDITFNTGTGTITADVICDEHGVIGNVKAGTINTIITDLPYNLTVTNPYDFTTGVDEETDDDYRERIRNSSSPGTSLWFEETAKTLVTDALYNLTDYQHGTLVYKPTSGVTTEDLIQLFSKKENSIVNHELTISEAESCAVIDETMSITIYMRANFSFETALEQIIININNYIDKLPLGGVFNPDCLRFYCETVEGVGYASLTGFETVDLTNTEYAIINGDLQINQGD</sequence>
<dbReference type="Proteomes" id="UP000825015">
    <property type="component" value="Chromosome"/>
</dbReference>
<evidence type="ECO:0000313" key="2">
    <source>
        <dbReference type="Proteomes" id="UP000825015"/>
    </source>
</evidence>
<gene>
    <name evidence="1" type="ORF">MarbSA_14780</name>
</gene>
<organism evidence="1 2">
    <name type="scientific">Methanobrevibacter arboriphilus</name>
    <dbReference type="NCBI Taxonomy" id="39441"/>
    <lineage>
        <taxon>Archaea</taxon>
        <taxon>Methanobacteriati</taxon>
        <taxon>Methanobacteriota</taxon>
        <taxon>Methanomada group</taxon>
        <taxon>Methanobacteria</taxon>
        <taxon>Methanobacteriales</taxon>
        <taxon>Methanobacteriaceae</taxon>
        <taxon>Methanobrevibacter</taxon>
    </lineage>
</organism>
<keyword evidence="2" id="KW-1185">Reference proteome</keyword>
<dbReference type="EMBL" id="AP019779">
    <property type="protein sequence ID" value="BBL62438.1"/>
    <property type="molecule type" value="Genomic_DNA"/>
</dbReference>